<protein>
    <recommendedName>
        <fullName evidence="1">Thioredoxin domain-containing protein</fullName>
    </recommendedName>
</protein>
<dbReference type="OrthoDB" id="302150at2157"/>
<dbReference type="RefSeq" id="WP_148859755.1">
    <property type="nucleotide sequence ID" value="NZ_PHNJ01000013.1"/>
</dbReference>
<name>A0A8J8TQZ0_9EURY</name>
<dbReference type="SUPFAM" id="SSF48371">
    <property type="entry name" value="ARM repeat"/>
    <property type="match status" value="1"/>
</dbReference>
<dbReference type="Gene3D" id="3.40.30.10">
    <property type="entry name" value="Glutaredoxin"/>
    <property type="match status" value="1"/>
</dbReference>
<dbReference type="EMBL" id="PHNJ01000013">
    <property type="protein sequence ID" value="TYL37012.1"/>
    <property type="molecule type" value="Genomic_DNA"/>
</dbReference>
<dbReference type="GO" id="GO:0016491">
    <property type="term" value="F:oxidoreductase activity"/>
    <property type="evidence" value="ECO:0007669"/>
    <property type="project" value="InterPro"/>
</dbReference>
<dbReference type="InterPro" id="IPR004155">
    <property type="entry name" value="PBS_lyase_HEAT"/>
</dbReference>
<dbReference type="InterPro" id="IPR013766">
    <property type="entry name" value="Thioredoxin_domain"/>
</dbReference>
<organism evidence="2 3">
    <name type="scientific">Natronococcus pandeyae</name>
    <dbReference type="NCBI Taxonomy" id="2055836"/>
    <lineage>
        <taxon>Archaea</taxon>
        <taxon>Methanobacteriati</taxon>
        <taxon>Methanobacteriota</taxon>
        <taxon>Stenosarchaea group</taxon>
        <taxon>Halobacteria</taxon>
        <taxon>Halobacteriales</taxon>
        <taxon>Natrialbaceae</taxon>
        <taxon>Natronococcus</taxon>
    </lineage>
</organism>
<dbReference type="SMART" id="SM00567">
    <property type="entry name" value="EZ_HEAT"/>
    <property type="match status" value="2"/>
</dbReference>
<evidence type="ECO:0000259" key="1">
    <source>
        <dbReference type="PROSITE" id="PS51352"/>
    </source>
</evidence>
<dbReference type="Pfam" id="PF00578">
    <property type="entry name" value="AhpC-TSA"/>
    <property type="match status" value="1"/>
</dbReference>
<dbReference type="InterPro" id="IPR050553">
    <property type="entry name" value="Thioredoxin_ResA/DsbE_sf"/>
</dbReference>
<dbReference type="PANTHER" id="PTHR42852">
    <property type="entry name" value="THIOL:DISULFIDE INTERCHANGE PROTEIN DSBE"/>
    <property type="match status" value="1"/>
</dbReference>
<sequence length="371" mass="42002">MGESDTDSCDPPEVDEVLNRVRIHDFHPVNNENFTIDRRLEKDGIADLSDTDWTVRLLAVRDLVRIGIDSGAEIRADLCDNDPHVRYVCAKTLGILGDNSAVTELERVVRDDPNDLVRSQAVIALGQIEAETSLTLLEETVETDTRDVQHQAEIAIAQIESEAGTTASLRSAYQNLDPSMFDRVETGDMAPEFELPDTTGKQWQRSDLGADGDWLVLIWVFADWCPVCHREFDELIELQGAFAEADVSVATLECHDRFRGRVMVGKELDPEYWFADESFQKTYTERIWWPHLLDRGGAVGATYGVDPLAFAVHAEYINRPATIIVDPDGEVQFAYFGTFWGDRPSVEETLEMIRTETFDFEHPERRETSEE</sequence>
<accession>A0A8J8TQZ0</accession>
<dbReference type="AlphaFoldDB" id="A0A8J8TQZ0"/>
<evidence type="ECO:0000313" key="2">
    <source>
        <dbReference type="EMBL" id="TYL37012.1"/>
    </source>
</evidence>
<dbReference type="InterPro" id="IPR016024">
    <property type="entry name" value="ARM-type_fold"/>
</dbReference>
<dbReference type="GO" id="GO:0016209">
    <property type="term" value="F:antioxidant activity"/>
    <property type="evidence" value="ECO:0007669"/>
    <property type="project" value="InterPro"/>
</dbReference>
<dbReference type="Gene3D" id="1.25.10.10">
    <property type="entry name" value="Leucine-rich Repeat Variant"/>
    <property type="match status" value="1"/>
</dbReference>
<reference evidence="2" key="1">
    <citation type="submission" date="2017-11" db="EMBL/GenBank/DDBJ databases">
        <authorList>
            <person name="Kajale S.C."/>
            <person name="Sharma A."/>
        </authorList>
    </citation>
    <scope>NUCLEOTIDE SEQUENCE</scope>
    <source>
        <strain evidence="2">LS1_42</strain>
    </source>
</reference>
<gene>
    <name evidence="2" type="ORF">CV102_19885</name>
</gene>
<dbReference type="PANTHER" id="PTHR42852:SF13">
    <property type="entry name" value="PROTEIN DIPZ"/>
    <property type="match status" value="1"/>
</dbReference>
<dbReference type="Pfam" id="PF13646">
    <property type="entry name" value="HEAT_2"/>
    <property type="match status" value="1"/>
</dbReference>
<evidence type="ECO:0000313" key="3">
    <source>
        <dbReference type="Proteomes" id="UP000766904"/>
    </source>
</evidence>
<proteinExistence type="predicted"/>
<comment type="caution">
    <text evidence="2">The sequence shown here is derived from an EMBL/GenBank/DDBJ whole genome shotgun (WGS) entry which is preliminary data.</text>
</comment>
<dbReference type="CDD" id="cd02966">
    <property type="entry name" value="TlpA_like_family"/>
    <property type="match status" value="1"/>
</dbReference>
<dbReference type="InterPro" id="IPR011989">
    <property type="entry name" value="ARM-like"/>
</dbReference>
<dbReference type="InterPro" id="IPR000866">
    <property type="entry name" value="AhpC/TSA"/>
</dbReference>
<keyword evidence="3" id="KW-1185">Reference proteome</keyword>
<dbReference type="Proteomes" id="UP000766904">
    <property type="component" value="Unassembled WGS sequence"/>
</dbReference>
<dbReference type="PROSITE" id="PS51352">
    <property type="entry name" value="THIOREDOXIN_2"/>
    <property type="match status" value="1"/>
</dbReference>
<dbReference type="SUPFAM" id="SSF52833">
    <property type="entry name" value="Thioredoxin-like"/>
    <property type="match status" value="1"/>
</dbReference>
<feature type="domain" description="Thioredoxin" evidence="1">
    <location>
        <begin position="184"/>
        <end position="358"/>
    </location>
</feature>
<dbReference type="InterPro" id="IPR036249">
    <property type="entry name" value="Thioredoxin-like_sf"/>
</dbReference>